<feature type="disulfide bond" evidence="5">
    <location>
        <begin position="57"/>
        <end position="64"/>
    </location>
</feature>
<dbReference type="PROSITE" id="PS00484">
    <property type="entry name" value="THYROGLOBULIN_1_1"/>
    <property type="match status" value="1"/>
</dbReference>
<dbReference type="Pfam" id="PF00086">
    <property type="entry name" value="Thyroglobulin_1"/>
    <property type="match status" value="1"/>
</dbReference>
<evidence type="ECO:0000256" key="2">
    <source>
        <dbReference type="ARBA" id="ARBA00022525"/>
    </source>
</evidence>
<dbReference type="PANTHER" id="PTHR12352">
    <property type="entry name" value="SECRETED MODULAR CALCIUM-BINDING PROTEIN"/>
    <property type="match status" value="1"/>
</dbReference>
<dbReference type="SMART" id="SM00211">
    <property type="entry name" value="TY"/>
    <property type="match status" value="1"/>
</dbReference>
<protein>
    <recommendedName>
        <fullName evidence="7">Thyroglobulin type-1 domain-containing protein</fullName>
    </recommendedName>
</protein>
<proteinExistence type="predicted"/>
<evidence type="ECO:0000313" key="9">
    <source>
        <dbReference type="Proteomes" id="UP001497382"/>
    </source>
</evidence>
<dbReference type="CDD" id="cd00191">
    <property type="entry name" value="TY"/>
    <property type="match status" value="1"/>
</dbReference>
<evidence type="ECO:0000256" key="6">
    <source>
        <dbReference type="SAM" id="SignalP"/>
    </source>
</evidence>
<dbReference type="PROSITE" id="PS51162">
    <property type="entry name" value="THYROGLOBULIN_1_2"/>
    <property type="match status" value="1"/>
</dbReference>
<keyword evidence="4 5" id="KW-1015">Disulfide bond</keyword>
<dbReference type="InterPro" id="IPR036857">
    <property type="entry name" value="Thyroglobulin_1_sf"/>
</dbReference>
<dbReference type="PANTHER" id="PTHR12352:SF3">
    <property type="entry name" value="NIDOGEN-2"/>
    <property type="match status" value="1"/>
</dbReference>
<keyword evidence="6" id="KW-0732">Signal</keyword>
<evidence type="ECO:0000256" key="1">
    <source>
        <dbReference type="ARBA" id="ARBA00004613"/>
    </source>
</evidence>
<feature type="signal peptide" evidence="6">
    <location>
        <begin position="1"/>
        <end position="21"/>
    </location>
</feature>
<accession>A0AAV2AQN1</accession>
<dbReference type="InterPro" id="IPR000716">
    <property type="entry name" value="Thyroglobulin_1"/>
</dbReference>
<comment type="caution">
    <text evidence="8">The sequence shown here is derived from an EMBL/GenBank/DDBJ whole genome shotgun (WGS) entry which is preliminary data.</text>
</comment>
<organism evidence="8 9">
    <name type="scientific">Larinioides sclopetarius</name>
    <dbReference type="NCBI Taxonomy" id="280406"/>
    <lineage>
        <taxon>Eukaryota</taxon>
        <taxon>Metazoa</taxon>
        <taxon>Ecdysozoa</taxon>
        <taxon>Arthropoda</taxon>
        <taxon>Chelicerata</taxon>
        <taxon>Arachnida</taxon>
        <taxon>Araneae</taxon>
        <taxon>Araneomorphae</taxon>
        <taxon>Entelegynae</taxon>
        <taxon>Araneoidea</taxon>
        <taxon>Araneidae</taxon>
        <taxon>Larinioides</taxon>
    </lineage>
</organism>
<evidence type="ECO:0000256" key="3">
    <source>
        <dbReference type="ARBA" id="ARBA00022737"/>
    </source>
</evidence>
<sequence>MSRKFLFVALALAVIIHVVTADCQKDRTKAKHQQKNGGKDVYVPRCKKNGDYKRAQCNFSKFVCFCVDPKTGKQVSKEKKGAIHCSSS</sequence>
<evidence type="ECO:0000256" key="4">
    <source>
        <dbReference type="ARBA" id="ARBA00023157"/>
    </source>
</evidence>
<dbReference type="SUPFAM" id="SSF57610">
    <property type="entry name" value="Thyroglobulin type-1 domain"/>
    <property type="match status" value="1"/>
</dbReference>
<feature type="domain" description="Thyroglobulin type-1" evidence="7">
    <location>
        <begin position="20"/>
        <end position="85"/>
    </location>
</feature>
<feature type="chain" id="PRO_5043460877" description="Thyroglobulin type-1 domain-containing protein" evidence="6">
    <location>
        <begin position="22"/>
        <end position="88"/>
    </location>
</feature>
<comment type="subcellular location">
    <subcellularLocation>
        <location evidence="1">Secreted</location>
    </subcellularLocation>
</comment>
<keyword evidence="2" id="KW-0964">Secreted</keyword>
<comment type="caution">
    <text evidence="5">Lacks conserved residue(s) required for the propagation of feature annotation.</text>
</comment>
<name>A0AAV2AQN1_9ARAC</name>
<reference evidence="8 9" key="1">
    <citation type="submission" date="2024-04" db="EMBL/GenBank/DDBJ databases">
        <authorList>
            <person name="Rising A."/>
            <person name="Reimegard J."/>
            <person name="Sonavane S."/>
            <person name="Akerstrom W."/>
            <person name="Nylinder S."/>
            <person name="Hedman E."/>
            <person name="Kallberg Y."/>
        </authorList>
    </citation>
    <scope>NUCLEOTIDE SEQUENCE [LARGE SCALE GENOMIC DNA]</scope>
</reference>
<evidence type="ECO:0000256" key="5">
    <source>
        <dbReference type="PROSITE-ProRule" id="PRU00500"/>
    </source>
</evidence>
<gene>
    <name evidence="8" type="ORF">LARSCL_LOCUS13671</name>
</gene>
<dbReference type="EMBL" id="CAXIEN010000190">
    <property type="protein sequence ID" value="CAL1285379.1"/>
    <property type="molecule type" value="Genomic_DNA"/>
</dbReference>
<dbReference type="AlphaFoldDB" id="A0AAV2AQN1"/>
<evidence type="ECO:0000313" key="8">
    <source>
        <dbReference type="EMBL" id="CAL1285379.1"/>
    </source>
</evidence>
<keyword evidence="9" id="KW-1185">Reference proteome</keyword>
<dbReference type="GO" id="GO:0005615">
    <property type="term" value="C:extracellular space"/>
    <property type="evidence" value="ECO:0007669"/>
    <property type="project" value="TreeGrafter"/>
</dbReference>
<dbReference type="Proteomes" id="UP001497382">
    <property type="component" value="Unassembled WGS sequence"/>
</dbReference>
<dbReference type="Gene3D" id="4.10.800.10">
    <property type="entry name" value="Thyroglobulin type-1"/>
    <property type="match status" value="1"/>
</dbReference>
<keyword evidence="3" id="KW-0677">Repeat</keyword>
<dbReference type="InterPro" id="IPR051950">
    <property type="entry name" value="Dev_reg/Prot_inhib"/>
</dbReference>
<evidence type="ECO:0000259" key="7">
    <source>
        <dbReference type="PROSITE" id="PS51162"/>
    </source>
</evidence>